<dbReference type="PANTHER" id="PTHR43471">
    <property type="entry name" value="ABC TRANSPORTER PERMEASE"/>
    <property type="match status" value="1"/>
</dbReference>
<dbReference type="AlphaFoldDB" id="A0A511Z9P9"/>
<evidence type="ECO:0000313" key="4">
    <source>
        <dbReference type="Proteomes" id="UP000321901"/>
    </source>
</evidence>
<gene>
    <name evidence="3" type="ORF">SLU01_24990</name>
</gene>
<feature type="transmembrane region" description="Helical" evidence="2">
    <location>
        <begin position="269"/>
        <end position="289"/>
    </location>
</feature>
<dbReference type="Pfam" id="PF12679">
    <property type="entry name" value="ABC2_membrane_2"/>
    <property type="match status" value="1"/>
</dbReference>
<comment type="caution">
    <text evidence="3">The sequence shown here is derived from an EMBL/GenBank/DDBJ whole genome shotgun (WGS) entry which is preliminary data.</text>
</comment>
<reference evidence="3 4" key="1">
    <citation type="submission" date="2019-07" db="EMBL/GenBank/DDBJ databases">
        <title>Whole genome shotgun sequence of Sporosarcina luteola NBRC 105378.</title>
        <authorList>
            <person name="Hosoyama A."/>
            <person name="Uohara A."/>
            <person name="Ohji S."/>
            <person name="Ichikawa N."/>
        </authorList>
    </citation>
    <scope>NUCLEOTIDE SEQUENCE [LARGE SCALE GENOMIC DNA]</scope>
    <source>
        <strain evidence="3 4">NBRC 105378</strain>
    </source>
</reference>
<feature type="transmembrane region" description="Helical" evidence="2">
    <location>
        <begin position="301"/>
        <end position="325"/>
    </location>
</feature>
<evidence type="ECO:0000256" key="2">
    <source>
        <dbReference type="SAM" id="Phobius"/>
    </source>
</evidence>
<accession>A0A511Z9P9</accession>
<keyword evidence="4" id="KW-1185">Reference proteome</keyword>
<organism evidence="3 4">
    <name type="scientific">Sporosarcina luteola</name>
    <dbReference type="NCBI Taxonomy" id="582850"/>
    <lineage>
        <taxon>Bacteria</taxon>
        <taxon>Bacillati</taxon>
        <taxon>Bacillota</taxon>
        <taxon>Bacilli</taxon>
        <taxon>Bacillales</taxon>
        <taxon>Caryophanaceae</taxon>
        <taxon>Sporosarcina</taxon>
    </lineage>
</organism>
<dbReference type="OrthoDB" id="2446350at2"/>
<feature type="transmembrane region" description="Helical" evidence="2">
    <location>
        <begin position="211"/>
        <end position="237"/>
    </location>
</feature>
<feature type="transmembrane region" description="Helical" evidence="2">
    <location>
        <begin position="812"/>
        <end position="834"/>
    </location>
</feature>
<dbReference type="Proteomes" id="UP000321901">
    <property type="component" value="Unassembled WGS sequence"/>
</dbReference>
<feature type="transmembrane region" description="Helical" evidence="2">
    <location>
        <begin position="759"/>
        <end position="779"/>
    </location>
</feature>
<feature type="transmembrane region" description="Helical" evidence="2">
    <location>
        <begin position="657"/>
        <end position="687"/>
    </location>
</feature>
<proteinExistence type="predicted"/>
<dbReference type="EMBL" id="BJYL01000033">
    <property type="protein sequence ID" value="GEN84187.1"/>
    <property type="molecule type" value="Genomic_DNA"/>
</dbReference>
<sequence>MSLFKFELKKILRQKKFVWLMVLVLLSVGWFFYQNNIEQDLMSKEAEEKILPIVLKVDQLYAQLLPLDRENRLTEEQAKQFDILNNMATSTFQWKSAIYGKRWDEIPQVENEFYSLLEKYEDAGGVFTTLEGVEREKAIDKNAYLVKHDLPYANETDPVSPALQMSEITPILLGPAGLLLLLLLFGNAYTSEKEQQTLLTLRTQPLRRWKLLLAKYAGLLSVTFFYLVVIAIGGWVIPVVFGDTFNDLLYPTFLETGDSFSLIPIWQHLLNVTILFLGAGAFLFALLLLIGTQLRSSFSTIMLTGFLTMIGVVLTDALPITQIPWNPFQFFRADRFLTEMPIHPIWLYAVSAFLWCILLLAVAILLREGERGLFKSAQELKPYHKGKMTHLQSIWNNSLFEWRKTKRRGLVGQSLIVLSIAVIVGYFYFAEQVKEKENEALEGLASIVEEAENDTGLIAYYLESIEEMEKLIAEANARGEDGDFIYGHNIEYIQGNINVAREEAALAKQALDGYEKQEWDPLYDYQLSNDHRYLESLIEMKKHNYSPYTIFGYETAIAQKEWMKEHTIQPVFAGTYIPNIHDQWKEEHRKEKKWNEQANRKVDHSGLFSLFMYFRDYLYFIPMLLFLILVGAGFSGERGKRPTLQMLVTLPIMKRSLFLGKVLFSSIIAVGSAIVVFLFAVLVGTVFNRFGDWMYPVLHYHSRKEFQSFDFTGQRAFEGGYHFMPLGEFLLKSLLLYVCVALFLLALTNVLGLFIRQPLVVYALTGLINLAGYLVSWKLDDFAQYSPFLYLNIPKVVNGEIMTLLNNPSISLYMGCVILFGAMAFLLIAAYVGLSFGDRVVRKGKSVTAAM</sequence>
<feature type="transmembrane region" description="Helical" evidence="2">
    <location>
        <begin position="17"/>
        <end position="33"/>
    </location>
</feature>
<keyword evidence="2" id="KW-0472">Membrane</keyword>
<dbReference type="GO" id="GO:0140359">
    <property type="term" value="F:ABC-type transporter activity"/>
    <property type="evidence" value="ECO:0007669"/>
    <property type="project" value="InterPro"/>
</dbReference>
<keyword evidence="2" id="KW-1133">Transmembrane helix</keyword>
<keyword evidence="2" id="KW-0812">Transmembrane</keyword>
<dbReference type="Pfam" id="PF12730">
    <property type="entry name" value="ABC2_membrane_4"/>
    <property type="match status" value="1"/>
</dbReference>
<evidence type="ECO:0008006" key="5">
    <source>
        <dbReference type="Google" id="ProtNLM"/>
    </source>
</evidence>
<evidence type="ECO:0000256" key="1">
    <source>
        <dbReference type="SAM" id="Coils"/>
    </source>
</evidence>
<evidence type="ECO:0000313" key="3">
    <source>
        <dbReference type="EMBL" id="GEN84187.1"/>
    </source>
</evidence>
<protein>
    <recommendedName>
        <fullName evidence="5">ABC transporter permease</fullName>
    </recommendedName>
</protein>
<feature type="transmembrane region" description="Helical" evidence="2">
    <location>
        <begin position="168"/>
        <end position="190"/>
    </location>
</feature>
<feature type="transmembrane region" description="Helical" evidence="2">
    <location>
        <begin position="410"/>
        <end position="429"/>
    </location>
</feature>
<feature type="coiled-coil region" evidence="1">
    <location>
        <begin position="434"/>
        <end position="517"/>
    </location>
</feature>
<dbReference type="RefSeq" id="WP_147058808.1">
    <property type="nucleotide sequence ID" value="NZ_BJYL01000033.1"/>
</dbReference>
<keyword evidence="1" id="KW-0175">Coiled coil</keyword>
<dbReference type="GO" id="GO:0005886">
    <property type="term" value="C:plasma membrane"/>
    <property type="evidence" value="ECO:0007669"/>
    <property type="project" value="UniProtKB-SubCell"/>
</dbReference>
<feature type="transmembrane region" description="Helical" evidence="2">
    <location>
        <begin position="734"/>
        <end position="754"/>
    </location>
</feature>
<name>A0A511Z9P9_9BACL</name>
<feature type="transmembrane region" description="Helical" evidence="2">
    <location>
        <begin position="345"/>
        <end position="366"/>
    </location>
</feature>
<feature type="transmembrane region" description="Helical" evidence="2">
    <location>
        <begin position="617"/>
        <end position="636"/>
    </location>
</feature>